<evidence type="ECO:0000313" key="5">
    <source>
        <dbReference type="EMBL" id="CAH1209553.1"/>
    </source>
</evidence>
<evidence type="ECO:0000259" key="4">
    <source>
        <dbReference type="Pfam" id="PF00294"/>
    </source>
</evidence>
<dbReference type="PROSITE" id="PS00584">
    <property type="entry name" value="PFKB_KINASES_2"/>
    <property type="match status" value="1"/>
</dbReference>
<proteinExistence type="inferred from homology"/>
<protein>
    <submittedName>
        <fullName evidence="5">2-dehydro-3-deoxygluconokinase</fullName>
        <ecNumber evidence="5">2.7.1.45</ecNumber>
    </submittedName>
</protein>
<comment type="similarity">
    <text evidence="1">Belongs to the carbohydrate kinase PfkB family.</text>
</comment>
<dbReference type="PANTHER" id="PTHR43085">
    <property type="entry name" value="HEXOKINASE FAMILY MEMBER"/>
    <property type="match status" value="1"/>
</dbReference>
<dbReference type="InterPro" id="IPR029056">
    <property type="entry name" value="Ribokinase-like"/>
</dbReference>
<sequence length="329" mass="35318">MDGALMAGLKGELQQLDVVTFGESMALMYAEGDGRGLGSGRELAQSFGGAESNLAIGLARLGCRCGWFSMLGDDPMGRGILKGIRGEGVDVSRAVKTKEAPTGLMLRESARGKLSVYYYRSGSAASRMTPELLDAEYIANAGILHITGITAALGSSCLDTVREAIRIAKQAGVRISFDPNLRLKLWTVEQARPIIQELAQSADYFLPGYDELGLIYDTDDEETLLANVRRLPGMTVIKSAGNENWLVQGGELHRRPFEHINWLVDPVGAGDGFAAGFLAGITKGLSPVEALKLGSIVGSLVVQEPGDWEALPLWSEVEAILNRTGHIER</sequence>
<dbReference type="SUPFAM" id="SSF53613">
    <property type="entry name" value="Ribokinase-like"/>
    <property type="match status" value="1"/>
</dbReference>
<organism evidence="5 6">
    <name type="scientific">Paenibacillus plantiphilus</name>
    <dbReference type="NCBI Taxonomy" id="2905650"/>
    <lineage>
        <taxon>Bacteria</taxon>
        <taxon>Bacillati</taxon>
        <taxon>Bacillota</taxon>
        <taxon>Bacilli</taxon>
        <taxon>Bacillales</taxon>
        <taxon>Paenibacillaceae</taxon>
        <taxon>Paenibacillus</taxon>
    </lineage>
</organism>
<keyword evidence="6" id="KW-1185">Reference proteome</keyword>
<dbReference type="InterPro" id="IPR002173">
    <property type="entry name" value="Carboh/pur_kinase_PfkB_CS"/>
</dbReference>
<evidence type="ECO:0000256" key="2">
    <source>
        <dbReference type="ARBA" id="ARBA00022679"/>
    </source>
</evidence>
<dbReference type="CDD" id="cd01166">
    <property type="entry name" value="KdgK"/>
    <property type="match status" value="1"/>
</dbReference>
<dbReference type="InterPro" id="IPR011611">
    <property type="entry name" value="PfkB_dom"/>
</dbReference>
<accession>A0ABM9CBA1</accession>
<gene>
    <name evidence="5" type="primary">kdgK</name>
    <name evidence="5" type="ORF">PAECIP111893_03055</name>
</gene>
<comment type="caution">
    <text evidence="5">The sequence shown here is derived from an EMBL/GenBank/DDBJ whole genome shotgun (WGS) entry which is preliminary data.</text>
</comment>
<dbReference type="GO" id="GO:0008673">
    <property type="term" value="F:2-dehydro-3-deoxygluconokinase activity"/>
    <property type="evidence" value="ECO:0007669"/>
    <property type="project" value="UniProtKB-EC"/>
</dbReference>
<name>A0ABM9CBA1_9BACL</name>
<dbReference type="Gene3D" id="3.40.1190.20">
    <property type="match status" value="1"/>
</dbReference>
<feature type="domain" description="Carbohydrate kinase PfkB" evidence="4">
    <location>
        <begin position="17"/>
        <end position="310"/>
    </location>
</feature>
<evidence type="ECO:0000256" key="1">
    <source>
        <dbReference type="ARBA" id="ARBA00010688"/>
    </source>
</evidence>
<evidence type="ECO:0000256" key="3">
    <source>
        <dbReference type="ARBA" id="ARBA00022777"/>
    </source>
</evidence>
<evidence type="ECO:0000313" key="6">
    <source>
        <dbReference type="Proteomes" id="UP000838686"/>
    </source>
</evidence>
<dbReference type="EC" id="2.7.1.45" evidence="5"/>
<dbReference type="Pfam" id="PF00294">
    <property type="entry name" value="PfkB"/>
    <property type="match status" value="1"/>
</dbReference>
<reference evidence="5" key="1">
    <citation type="submission" date="2022-01" db="EMBL/GenBank/DDBJ databases">
        <authorList>
            <person name="Criscuolo A."/>
        </authorList>
    </citation>
    <scope>NUCLEOTIDE SEQUENCE</scope>
    <source>
        <strain evidence="5">CIP111893</strain>
    </source>
</reference>
<dbReference type="Proteomes" id="UP000838686">
    <property type="component" value="Unassembled WGS sequence"/>
</dbReference>
<dbReference type="InterPro" id="IPR050306">
    <property type="entry name" value="PfkB_Carbo_kinase"/>
</dbReference>
<dbReference type="EMBL" id="CAKMMF010000016">
    <property type="protein sequence ID" value="CAH1209553.1"/>
    <property type="molecule type" value="Genomic_DNA"/>
</dbReference>
<dbReference type="PANTHER" id="PTHR43085:SF15">
    <property type="entry name" value="2-DEHYDRO-3-DEOXYGLUCONOKINASE"/>
    <property type="match status" value="1"/>
</dbReference>
<keyword evidence="2 5" id="KW-0808">Transferase</keyword>
<keyword evidence="3" id="KW-0418">Kinase</keyword>